<reference evidence="1" key="1">
    <citation type="journal article" date="2019" name="bioRxiv">
        <title>The Genome of the Zebra Mussel, Dreissena polymorpha: A Resource for Invasive Species Research.</title>
        <authorList>
            <person name="McCartney M.A."/>
            <person name="Auch B."/>
            <person name="Kono T."/>
            <person name="Mallez S."/>
            <person name="Zhang Y."/>
            <person name="Obille A."/>
            <person name="Becker A."/>
            <person name="Abrahante J.E."/>
            <person name="Garbe J."/>
            <person name="Badalamenti J.P."/>
            <person name="Herman A."/>
            <person name="Mangelson H."/>
            <person name="Liachko I."/>
            <person name="Sullivan S."/>
            <person name="Sone E.D."/>
            <person name="Koren S."/>
            <person name="Silverstein K.A.T."/>
            <person name="Beckman K.B."/>
            <person name="Gohl D.M."/>
        </authorList>
    </citation>
    <scope>NUCLEOTIDE SEQUENCE</scope>
    <source>
        <strain evidence="1">Duluth1</strain>
        <tissue evidence="1">Whole animal</tissue>
    </source>
</reference>
<keyword evidence="2" id="KW-1185">Reference proteome</keyword>
<dbReference type="Proteomes" id="UP000828390">
    <property type="component" value="Unassembled WGS sequence"/>
</dbReference>
<dbReference type="AlphaFoldDB" id="A0A9D4RFY6"/>
<evidence type="ECO:0000313" key="1">
    <source>
        <dbReference type="EMBL" id="KAH3866068.1"/>
    </source>
</evidence>
<sequence length="54" mass="6149">MIIQPQFLKLRKSWTGGTQPMPRLQHCYISGRHLEERKVQGHSLQQVPGPRGAA</sequence>
<proteinExistence type="predicted"/>
<organism evidence="1 2">
    <name type="scientific">Dreissena polymorpha</name>
    <name type="common">Zebra mussel</name>
    <name type="synonym">Mytilus polymorpha</name>
    <dbReference type="NCBI Taxonomy" id="45954"/>
    <lineage>
        <taxon>Eukaryota</taxon>
        <taxon>Metazoa</taxon>
        <taxon>Spiralia</taxon>
        <taxon>Lophotrochozoa</taxon>
        <taxon>Mollusca</taxon>
        <taxon>Bivalvia</taxon>
        <taxon>Autobranchia</taxon>
        <taxon>Heteroconchia</taxon>
        <taxon>Euheterodonta</taxon>
        <taxon>Imparidentia</taxon>
        <taxon>Neoheterodontei</taxon>
        <taxon>Myida</taxon>
        <taxon>Dreissenoidea</taxon>
        <taxon>Dreissenidae</taxon>
        <taxon>Dreissena</taxon>
    </lineage>
</organism>
<gene>
    <name evidence="1" type="ORF">DPMN_029120</name>
</gene>
<evidence type="ECO:0000313" key="2">
    <source>
        <dbReference type="Proteomes" id="UP000828390"/>
    </source>
</evidence>
<name>A0A9D4RFY6_DREPO</name>
<reference evidence="1" key="2">
    <citation type="submission" date="2020-11" db="EMBL/GenBank/DDBJ databases">
        <authorList>
            <person name="McCartney M.A."/>
            <person name="Auch B."/>
            <person name="Kono T."/>
            <person name="Mallez S."/>
            <person name="Becker A."/>
            <person name="Gohl D.M."/>
            <person name="Silverstein K.A.T."/>
            <person name="Koren S."/>
            <person name="Bechman K.B."/>
            <person name="Herman A."/>
            <person name="Abrahante J.E."/>
            <person name="Garbe J."/>
        </authorList>
    </citation>
    <scope>NUCLEOTIDE SEQUENCE</scope>
    <source>
        <strain evidence="1">Duluth1</strain>
        <tissue evidence="1">Whole animal</tissue>
    </source>
</reference>
<comment type="caution">
    <text evidence="1">The sequence shown here is derived from an EMBL/GenBank/DDBJ whole genome shotgun (WGS) entry which is preliminary data.</text>
</comment>
<dbReference type="EMBL" id="JAIWYP010000002">
    <property type="protein sequence ID" value="KAH3866068.1"/>
    <property type="molecule type" value="Genomic_DNA"/>
</dbReference>
<protein>
    <submittedName>
        <fullName evidence="1">Uncharacterized protein</fullName>
    </submittedName>
</protein>
<accession>A0A9D4RFY6</accession>